<dbReference type="PANTHER" id="PTHR37299">
    <property type="entry name" value="TRANSCRIPTIONAL REGULATOR-RELATED"/>
    <property type="match status" value="1"/>
</dbReference>
<keyword evidence="1" id="KW-0597">Phosphoprotein</keyword>
<accession>A0A372NQ58</accession>
<dbReference type="EMBL" id="QWDC01000003">
    <property type="protein sequence ID" value="RFZ90767.1"/>
    <property type="molecule type" value="Genomic_DNA"/>
</dbReference>
<evidence type="ECO:0000256" key="1">
    <source>
        <dbReference type="PROSITE-ProRule" id="PRU00169"/>
    </source>
</evidence>
<dbReference type="OrthoDB" id="9787344at2"/>
<dbReference type="Proteomes" id="UP000264217">
    <property type="component" value="Unassembled WGS sequence"/>
</dbReference>
<dbReference type="Pfam" id="PF00072">
    <property type="entry name" value="Response_reg"/>
    <property type="match status" value="1"/>
</dbReference>
<dbReference type="GO" id="GO:0003677">
    <property type="term" value="F:DNA binding"/>
    <property type="evidence" value="ECO:0007669"/>
    <property type="project" value="UniProtKB-KW"/>
</dbReference>
<evidence type="ECO:0000259" key="2">
    <source>
        <dbReference type="PROSITE" id="PS50110"/>
    </source>
</evidence>
<dbReference type="AlphaFoldDB" id="A0A372NQ58"/>
<dbReference type="PANTHER" id="PTHR37299:SF1">
    <property type="entry name" value="STAGE 0 SPORULATION PROTEIN A HOMOLOG"/>
    <property type="match status" value="1"/>
</dbReference>
<dbReference type="Gene3D" id="2.40.50.1020">
    <property type="entry name" value="LytTr DNA-binding domain"/>
    <property type="match status" value="1"/>
</dbReference>
<proteinExistence type="predicted"/>
<dbReference type="InterPro" id="IPR046947">
    <property type="entry name" value="LytR-like"/>
</dbReference>
<keyword evidence="5" id="KW-1185">Reference proteome</keyword>
<feature type="domain" description="HTH LytTR-type" evidence="3">
    <location>
        <begin position="136"/>
        <end position="207"/>
    </location>
</feature>
<dbReference type="GO" id="GO:0000156">
    <property type="term" value="F:phosphorelay response regulator activity"/>
    <property type="evidence" value="ECO:0007669"/>
    <property type="project" value="InterPro"/>
</dbReference>
<evidence type="ECO:0000259" key="3">
    <source>
        <dbReference type="PROSITE" id="PS50930"/>
    </source>
</evidence>
<organism evidence="4 5">
    <name type="scientific">Mucilaginibacter conchicola</name>
    <dbReference type="NCBI Taxonomy" id="2303333"/>
    <lineage>
        <taxon>Bacteria</taxon>
        <taxon>Pseudomonadati</taxon>
        <taxon>Bacteroidota</taxon>
        <taxon>Sphingobacteriia</taxon>
        <taxon>Sphingobacteriales</taxon>
        <taxon>Sphingobacteriaceae</taxon>
        <taxon>Mucilaginibacter</taxon>
    </lineage>
</organism>
<dbReference type="PROSITE" id="PS50110">
    <property type="entry name" value="RESPONSE_REGULATORY"/>
    <property type="match status" value="1"/>
</dbReference>
<dbReference type="SMART" id="SM00850">
    <property type="entry name" value="LytTR"/>
    <property type="match status" value="1"/>
</dbReference>
<dbReference type="SUPFAM" id="SSF52172">
    <property type="entry name" value="CheY-like"/>
    <property type="match status" value="1"/>
</dbReference>
<comment type="caution">
    <text evidence="4">The sequence shown here is derived from an EMBL/GenBank/DDBJ whole genome shotgun (WGS) entry which is preliminary data.</text>
</comment>
<reference evidence="4 5" key="1">
    <citation type="submission" date="2018-08" db="EMBL/GenBank/DDBJ databases">
        <title>Mucilaginibacter sp. MYSH2.</title>
        <authorList>
            <person name="Seo T."/>
        </authorList>
    </citation>
    <scope>NUCLEOTIDE SEQUENCE [LARGE SCALE GENOMIC DNA]</scope>
    <source>
        <strain evidence="4 5">MYSH2</strain>
    </source>
</reference>
<dbReference type="Gene3D" id="3.40.50.2300">
    <property type="match status" value="1"/>
</dbReference>
<feature type="modified residue" description="4-aspartylphosphate" evidence="1">
    <location>
        <position position="54"/>
    </location>
</feature>
<dbReference type="FunFam" id="3.40.50.2300:FF:000051">
    <property type="entry name" value="Two-component response regulator yehT"/>
    <property type="match status" value="1"/>
</dbReference>
<gene>
    <name evidence="4" type="ORF">D0C36_17585</name>
</gene>
<feature type="domain" description="Response regulatory" evidence="2">
    <location>
        <begin position="3"/>
        <end position="114"/>
    </location>
</feature>
<dbReference type="PROSITE" id="PS50930">
    <property type="entry name" value="HTH_LYTTR"/>
    <property type="match status" value="1"/>
</dbReference>
<dbReference type="RefSeq" id="WP_117392972.1">
    <property type="nucleotide sequence ID" value="NZ_QWDC01000003.1"/>
</dbReference>
<name>A0A372NQ58_9SPHI</name>
<keyword evidence="4" id="KW-0238">DNA-binding</keyword>
<sequence length="238" mass="26893">MINCLIVDDEPLARQLLEGYISQLPGLNCLATCQSAVEAFGMLHEHRVDVMFLDIQMPGITGVNFMRSLKNAPKVIFTTAYSEYAVDAFELEAVDYLLKPITFERFLKAIQKIKPDNGLPVDKPAAPAPPDNTGHIFLKVDRRLVKLDLADIIYIEAYGDYLKVHTAPQTYVTYMTFNKIEQLLPATGFMRIHRSTMVNTAYIRFIEGNFVRVGEQDLAIGQSYRERLLGSLNQKDVS</sequence>
<dbReference type="InterPro" id="IPR007492">
    <property type="entry name" value="LytTR_DNA-bd_dom"/>
</dbReference>
<dbReference type="InterPro" id="IPR011006">
    <property type="entry name" value="CheY-like_superfamily"/>
</dbReference>
<protein>
    <submittedName>
        <fullName evidence="4">DNA-binding response regulator</fullName>
    </submittedName>
</protein>
<evidence type="ECO:0000313" key="4">
    <source>
        <dbReference type="EMBL" id="RFZ90767.1"/>
    </source>
</evidence>
<dbReference type="SMART" id="SM00448">
    <property type="entry name" value="REC"/>
    <property type="match status" value="1"/>
</dbReference>
<dbReference type="Pfam" id="PF04397">
    <property type="entry name" value="LytTR"/>
    <property type="match status" value="1"/>
</dbReference>
<dbReference type="InterPro" id="IPR001789">
    <property type="entry name" value="Sig_transdc_resp-reg_receiver"/>
</dbReference>
<evidence type="ECO:0000313" key="5">
    <source>
        <dbReference type="Proteomes" id="UP000264217"/>
    </source>
</evidence>